<comment type="catalytic activity">
    <reaction evidence="1">
        <text>ATP + protein L-histidine = ADP + protein N-phospho-L-histidine.</text>
        <dbReference type="EC" id="2.7.13.3"/>
    </reaction>
</comment>
<evidence type="ECO:0000259" key="7">
    <source>
        <dbReference type="PROSITE" id="PS50109"/>
    </source>
</evidence>
<keyword evidence="11" id="KW-1185">Reference proteome</keyword>
<dbReference type="SMART" id="SM00387">
    <property type="entry name" value="HATPase_c"/>
    <property type="match status" value="1"/>
</dbReference>
<dbReference type="AlphaFoldDB" id="A0A6P1VZN1"/>
<organism evidence="10 11">
    <name type="scientific">Spirosoma endbachense</name>
    <dbReference type="NCBI Taxonomy" id="2666025"/>
    <lineage>
        <taxon>Bacteria</taxon>
        <taxon>Pseudomonadati</taxon>
        <taxon>Bacteroidota</taxon>
        <taxon>Cytophagia</taxon>
        <taxon>Cytophagales</taxon>
        <taxon>Cytophagaceae</taxon>
        <taxon>Spirosoma</taxon>
    </lineage>
</organism>
<dbReference type="InterPro" id="IPR000014">
    <property type="entry name" value="PAS"/>
</dbReference>
<evidence type="ECO:0000256" key="2">
    <source>
        <dbReference type="ARBA" id="ARBA00012438"/>
    </source>
</evidence>
<gene>
    <name evidence="10" type="ORF">GJR95_22160</name>
</gene>
<keyword evidence="3" id="KW-0597">Phosphoprotein</keyword>
<dbReference type="PRINTS" id="PR00344">
    <property type="entry name" value="BCTRLSENSOR"/>
</dbReference>
<feature type="coiled-coil region" evidence="6">
    <location>
        <begin position="417"/>
        <end position="447"/>
    </location>
</feature>
<feature type="domain" description="Histidine kinase" evidence="7">
    <location>
        <begin position="447"/>
        <end position="675"/>
    </location>
</feature>
<dbReference type="SMART" id="SM00388">
    <property type="entry name" value="HisKA"/>
    <property type="match status" value="1"/>
</dbReference>
<dbReference type="PANTHER" id="PTHR43304">
    <property type="entry name" value="PHYTOCHROME-LIKE PROTEIN CPH1"/>
    <property type="match status" value="1"/>
</dbReference>
<dbReference type="SUPFAM" id="SSF55874">
    <property type="entry name" value="ATPase domain of HSP90 chaperone/DNA topoisomerase II/histidine kinase"/>
    <property type="match status" value="1"/>
</dbReference>
<dbReference type="Gene3D" id="3.30.450.20">
    <property type="entry name" value="PAS domain"/>
    <property type="match status" value="3"/>
</dbReference>
<dbReference type="CDD" id="cd00082">
    <property type="entry name" value="HisKA"/>
    <property type="match status" value="1"/>
</dbReference>
<name>A0A6P1VZN1_9BACT</name>
<dbReference type="NCBIfam" id="TIGR00229">
    <property type="entry name" value="sensory_box"/>
    <property type="match status" value="1"/>
</dbReference>
<dbReference type="Pfam" id="PF02518">
    <property type="entry name" value="HATPase_c"/>
    <property type="match status" value="1"/>
</dbReference>
<evidence type="ECO:0000313" key="10">
    <source>
        <dbReference type="EMBL" id="QHV97542.1"/>
    </source>
</evidence>
<evidence type="ECO:0000256" key="3">
    <source>
        <dbReference type="ARBA" id="ARBA00022553"/>
    </source>
</evidence>
<dbReference type="InterPro" id="IPR035965">
    <property type="entry name" value="PAS-like_dom_sf"/>
</dbReference>
<evidence type="ECO:0000313" key="11">
    <source>
        <dbReference type="Proteomes" id="UP000464577"/>
    </source>
</evidence>
<accession>A0A6P1VZN1</accession>
<dbReference type="SUPFAM" id="SSF55785">
    <property type="entry name" value="PYP-like sensor domain (PAS domain)"/>
    <property type="match status" value="3"/>
</dbReference>
<evidence type="ECO:0000259" key="8">
    <source>
        <dbReference type="PROSITE" id="PS50112"/>
    </source>
</evidence>
<dbReference type="RefSeq" id="WP_162387953.1">
    <property type="nucleotide sequence ID" value="NZ_CP045997.1"/>
</dbReference>
<evidence type="ECO:0000256" key="6">
    <source>
        <dbReference type="SAM" id="Coils"/>
    </source>
</evidence>
<dbReference type="CDD" id="cd00130">
    <property type="entry name" value="PAS"/>
    <property type="match status" value="2"/>
</dbReference>
<feature type="domain" description="PAC" evidence="9">
    <location>
        <begin position="99"/>
        <end position="151"/>
    </location>
</feature>
<keyword evidence="6" id="KW-0175">Coiled coil</keyword>
<dbReference type="EC" id="2.7.13.3" evidence="2"/>
<evidence type="ECO:0000256" key="5">
    <source>
        <dbReference type="ARBA" id="ARBA00022777"/>
    </source>
</evidence>
<protein>
    <recommendedName>
        <fullName evidence="2">histidine kinase</fullName>
        <ecNumber evidence="2">2.7.13.3</ecNumber>
    </recommendedName>
</protein>
<dbReference type="InterPro" id="IPR036890">
    <property type="entry name" value="HATPase_C_sf"/>
</dbReference>
<dbReference type="Gene3D" id="1.10.287.130">
    <property type="match status" value="1"/>
</dbReference>
<keyword evidence="4" id="KW-0808">Transferase</keyword>
<dbReference type="EMBL" id="CP045997">
    <property type="protein sequence ID" value="QHV97542.1"/>
    <property type="molecule type" value="Genomic_DNA"/>
</dbReference>
<dbReference type="Gene3D" id="3.30.565.10">
    <property type="entry name" value="Histidine kinase-like ATPase, C-terminal domain"/>
    <property type="match status" value="1"/>
</dbReference>
<dbReference type="SMART" id="SM00086">
    <property type="entry name" value="PAC"/>
    <property type="match status" value="2"/>
</dbReference>
<sequence>MNQPVAAQPNPHPPEEHVLLRSYDQLQTALSIGLIATWFWDIGSDRVFGDSNLFQLFGITDTPEANGLPLSTFTNNIHPDDRPHVSLLIDEAMHLDRSFEAEYRIVVDSHEPKWVLARGRLTYDIHKQPVTFSGVLVDVTDRKRAEIRTLEVEGRLRLAIESAQLGTWNLNPLTGELVWSDRTKELFGLPPTAQIDYAVFLRGIHPDDRARTDEIVQAALKPGSNGRYDIEYRTVGIEDGRLRWIRANGQAFFNERGVASRFTGTVIDITSSKRTEEILQERVNEQTRDLEQQTHQLRTTLDASLNSIIAMTAMRDEAGRIIDFMMHTANEAVVKSSFMTPDQIIDRSLLTVFPGNRENGFYDLYVRVVDTGQAEGSIQYYQDEFGLEGWFEVSAVKQGSDGVVVTFNNITDRKKAELAALQQAAELKEAVAELKRSNENLQQFAQIASHDLQEPLRRIQSFSDMLKSQFMDSLSDGETDLIRRIQKSARRMQMLIKDLLAYSQLTTQREPFLPIPLANVLTDVISDLEMTIAEKNAIIDTEPLPIVLGSASRLRQLFQNLIANALKFAQSGQQPMLQIRFHPALTNELPQKLQDQSGRSFWLITVADNGIGFDEKYKDRIFTPFQRLHAQTIYSGTGIGLAICQRVAESHGGAIDATSQPGHGSTFNVFLPVFESLPGKIQ</sequence>
<evidence type="ECO:0000256" key="4">
    <source>
        <dbReference type="ARBA" id="ARBA00022679"/>
    </source>
</evidence>
<dbReference type="Pfam" id="PF08447">
    <property type="entry name" value="PAS_3"/>
    <property type="match status" value="2"/>
</dbReference>
<dbReference type="SMART" id="SM00091">
    <property type="entry name" value="PAS"/>
    <property type="match status" value="3"/>
</dbReference>
<dbReference type="Proteomes" id="UP000464577">
    <property type="component" value="Chromosome"/>
</dbReference>
<reference evidence="10 11" key="1">
    <citation type="submission" date="2019-11" db="EMBL/GenBank/DDBJ databases">
        <title>Spirosoma endbachense sp. nov., isolated from a natural salt meadow.</title>
        <authorList>
            <person name="Rojas J."/>
            <person name="Ambika Manirajan B."/>
            <person name="Ratering S."/>
            <person name="Suarez C."/>
            <person name="Geissler-Plaum R."/>
            <person name="Schnell S."/>
        </authorList>
    </citation>
    <scope>NUCLEOTIDE SEQUENCE [LARGE SCALE GENOMIC DNA]</scope>
    <source>
        <strain evidence="10 11">I-24</strain>
    </source>
</reference>
<dbReference type="InterPro" id="IPR003661">
    <property type="entry name" value="HisK_dim/P_dom"/>
</dbReference>
<dbReference type="PANTHER" id="PTHR43304:SF1">
    <property type="entry name" value="PAC DOMAIN-CONTAINING PROTEIN"/>
    <property type="match status" value="1"/>
</dbReference>
<dbReference type="InterPro" id="IPR004358">
    <property type="entry name" value="Sig_transdc_His_kin-like_C"/>
</dbReference>
<dbReference type="InterPro" id="IPR052162">
    <property type="entry name" value="Sensor_kinase/Photoreceptor"/>
</dbReference>
<dbReference type="SUPFAM" id="SSF47384">
    <property type="entry name" value="Homodimeric domain of signal transducing histidine kinase"/>
    <property type="match status" value="1"/>
</dbReference>
<dbReference type="InterPro" id="IPR000700">
    <property type="entry name" value="PAS-assoc_C"/>
</dbReference>
<dbReference type="InterPro" id="IPR001610">
    <property type="entry name" value="PAC"/>
</dbReference>
<proteinExistence type="predicted"/>
<dbReference type="Pfam" id="PF00512">
    <property type="entry name" value="HisKA"/>
    <property type="match status" value="1"/>
</dbReference>
<dbReference type="InterPro" id="IPR013655">
    <property type="entry name" value="PAS_fold_3"/>
</dbReference>
<keyword evidence="5" id="KW-0418">Kinase</keyword>
<dbReference type="PROSITE" id="PS50109">
    <property type="entry name" value="HIS_KIN"/>
    <property type="match status" value="1"/>
</dbReference>
<feature type="domain" description="PAC" evidence="9">
    <location>
        <begin position="228"/>
        <end position="281"/>
    </location>
</feature>
<dbReference type="PROSITE" id="PS50112">
    <property type="entry name" value="PAS"/>
    <property type="match status" value="1"/>
</dbReference>
<dbReference type="InterPro" id="IPR036097">
    <property type="entry name" value="HisK_dim/P_sf"/>
</dbReference>
<dbReference type="PROSITE" id="PS50113">
    <property type="entry name" value="PAC"/>
    <property type="match status" value="2"/>
</dbReference>
<dbReference type="KEGG" id="senf:GJR95_22160"/>
<dbReference type="InterPro" id="IPR003594">
    <property type="entry name" value="HATPase_dom"/>
</dbReference>
<dbReference type="Gene3D" id="2.10.70.100">
    <property type="match status" value="2"/>
</dbReference>
<feature type="domain" description="PAS" evidence="8">
    <location>
        <begin position="152"/>
        <end position="223"/>
    </location>
</feature>
<evidence type="ECO:0000256" key="1">
    <source>
        <dbReference type="ARBA" id="ARBA00000085"/>
    </source>
</evidence>
<dbReference type="InterPro" id="IPR005467">
    <property type="entry name" value="His_kinase_dom"/>
</dbReference>
<dbReference type="GO" id="GO:0000155">
    <property type="term" value="F:phosphorelay sensor kinase activity"/>
    <property type="evidence" value="ECO:0007669"/>
    <property type="project" value="InterPro"/>
</dbReference>
<evidence type="ECO:0000259" key="9">
    <source>
        <dbReference type="PROSITE" id="PS50113"/>
    </source>
</evidence>